<dbReference type="Proteomes" id="UP000194218">
    <property type="component" value="Chromosome"/>
</dbReference>
<dbReference type="InterPro" id="IPR003661">
    <property type="entry name" value="HisK_dim/P_dom"/>
</dbReference>
<reference evidence="15 16" key="1">
    <citation type="submission" date="2017-05" db="EMBL/GenBank/DDBJ databases">
        <title>Complete genome sequence of Streptomyces sp. SCSIO 03032 revealed the diverse biosynthetic pathways for its bioactive secondary metabolites.</title>
        <authorList>
            <person name="Ma L."/>
            <person name="Zhu Y."/>
            <person name="Zhang W."/>
            <person name="Zhang G."/>
            <person name="Tian X."/>
            <person name="Zhang S."/>
            <person name="Zhang C."/>
        </authorList>
    </citation>
    <scope>NUCLEOTIDE SEQUENCE [LARGE SCALE GENOMIC DNA]</scope>
    <source>
        <strain evidence="15 16">SCSIO 03032</strain>
    </source>
</reference>
<dbReference type="Pfam" id="PF02518">
    <property type="entry name" value="HATPase_c"/>
    <property type="match status" value="1"/>
</dbReference>
<evidence type="ECO:0000256" key="6">
    <source>
        <dbReference type="ARBA" id="ARBA00022692"/>
    </source>
</evidence>
<dbReference type="EMBL" id="CP021121">
    <property type="protein sequence ID" value="ARQ67752.1"/>
    <property type="molecule type" value="Genomic_DNA"/>
</dbReference>
<evidence type="ECO:0000259" key="14">
    <source>
        <dbReference type="PROSITE" id="PS50885"/>
    </source>
</evidence>
<dbReference type="SUPFAM" id="SSF55874">
    <property type="entry name" value="ATPase domain of HSP90 chaperone/DNA topoisomerase II/histidine kinase"/>
    <property type="match status" value="1"/>
</dbReference>
<dbReference type="PROSITE" id="PS50109">
    <property type="entry name" value="HIS_KIN"/>
    <property type="match status" value="1"/>
</dbReference>
<dbReference type="InterPro" id="IPR050428">
    <property type="entry name" value="TCS_sensor_his_kinase"/>
</dbReference>
<dbReference type="InterPro" id="IPR004358">
    <property type="entry name" value="Sig_transdc_His_kin-like_C"/>
</dbReference>
<feature type="domain" description="HAMP" evidence="14">
    <location>
        <begin position="127"/>
        <end position="180"/>
    </location>
</feature>
<evidence type="ECO:0000256" key="7">
    <source>
        <dbReference type="ARBA" id="ARBA00022777"/>
    </source>
</evidence>
<evidence type="ECO:0000256" key="12">
    <source>
        <dbReference type="SAM" id="Phobius"/>
    </source>
</evidence>
<feature type="transmembrane region" description="Helical" evidence="12">
    <location>
        <begin position="106"/>
        <end position="125"/>
    </location>
</feature>
<dbReference type="InterPro" id="IPR005467">
    <property type="entry name" value="His_kinase_dom"/>
</dbReference>
<dbReference type="EC" id="2.7.13.3" evidence="3"/>
<keyword evidence="8 12" id="KW-1133">Transmembrane helix</keyword>
<name>A0A1W7CSQ4_9ACTN</name>
<keyword evidence="7" id="KW-0418">Kinase</keyword>
<dbReference type="SUPFAM" id="SSF158472">
    <property type="entry name" value="HAMP domain-like"/>
    <property type="match status" value="1"/>
</dbReference>
<evidence type="ECO:0000256" key="1">
    <source>
        <dbReference type="ARBA" id="ARBA00000085"/>
    </source>
</evidence>
<evidence type="ECO:0000256" key="11">
    <source>
        <dbReference type="SAM" id="MobiDB-lite"/>
    </source>
</evidence>
<dbReference type="PANTHER" id="PTHR45436:SF5">
    <property type="entry name" value="SENSOR HISTIDINE KINASE TRCS"/>
    <property type="match status" value="1"/>
</dbReference>
<dbReference type="AlphaFoldDB" id="A0A1W7CSQ4"/>
<dbReference type="PRINTS" id="PR00344">
    <property type="entry name" value="BCTRLSENSOR"/>
</dbReference>
<protein>
    <recommendedName>
        <fullName evidence="3">histidine kinase</fullName>
        <ecNumber evidence="3">2.7.13.3</ecNumber>
    </recommendedName>
</protein>
<evidence type="ECO:0000256" key="4">
    <source>
        <dbReference type="ARBA" id="ARBA00022553"/>
    </source>
</evidence>
<keyword evidence="10 12" id="KW-0472">Membrane</keyword>
<evidence type="ECO:0000256" key="9">
    <source>
        <dbReference type="ARBA" id="ARBA00023012"/>
    </source>
</evidence>
<evidence type="ECO:0000256" key="10">
    <source>
        <dbReference type="ARBA" id="ARBA00023136"/>
    </source>
</evidence>
<dbReference type="SMART" id="SM00388">
    <property type="entry name" value="HisKA"/>
    <property type="match status" value="1"/>
</dbReference>
<keyword evidence="5" id="KW-0808">Transferase</keyword>
<keyword evidence="4" id="KW-0597">Phosphoprotein</keyword>
<dbReference type="InterPro" id="IPR036097">
    <property type="entry name" value="HisK_dim/P_sf"/>
</dbReference>
<evidence type="ECO:0000256" key="2">
    <source>
        <dbReference type="ARBA" id="ARBA00004236"/>
    </source>
</evidence>
<evidence type="ECO:0000256" key="5">
    <source>
        <dbReference type="ARBA" id="ARBA00022679"/>
    </source>
</evidence>
<dbReference type="CDD" id="cd00082">
    <property type="entry name" value="HisKA"/>
    <property type="match status" value="1"/>
</dbReference>
<dbReference type="KEGG" id="smao:CAG99_01925"/>
<feature type="region of interest" description="Disordered" evidence="11">
    <location>
        <begin position="408"/>
        <end position="460"/>
    </location>
</feature>
<dbReference type="Pfam" id="PF00512">
    <property type="entry name" value="HisKA"/>
    <property type="match status" value="1"/>
</dbReference>
<evidence type="ECO:0000259" key="13">
    <source>
        <dbReference type="PROSITE" id="PS50109"/>
    </source>
</evidence>
<dbReference type="SUPFAM" id="SSF47384">
    <property type="entry name" value="Homodimeric domain of signal transducing histidine kinase"/>
    <property type="match status" value="1"/>
</dbReference>
<keyword evidence="6 12" id="KW-0812">Transmembrane</keyword>
<dbReference type="GO" id="GO:0005886">
    <property type="term" value="C:plasma membrane"/>
    <property type="evidence" value="ECO:0007669"/>
    <property type="project" value="UniProtKB-SubCell"/>
</dbReference>
<dbReference type="PANTHER" id="PTHR45436">
    <property type="entry name" value="SENSOR HISTIDINE KINASE YKOH"/>
    <property type="match status" value="1"/>
</dbReference>
<dbReference type="InterPro" id="IPR036890">
    <property type="entry name" value="HATPase_C_sf"/>
</dbReference>
<feature type="transmembrane region" description="Helical" evidence="12">
    <location>
        <begin position="29"/>
        <end position="50"/>
    </location>
</feature>
<gene>
    <name evidence="15" type="ORF">CAG99_01925</name>
</gene>
<dbReference type="PROSITE" id="PS50885">
    <property type="entry name" value="HAMP"/>
    <property type="match status" value="1"/>
</dbReference>
<evidence type="ECO:0000256" key="8">
    <source>
        <dbReference type="ARBA" id="ARBA00022989"/>
    </source>
</evidence>
<organism evidence="15 16">
    <name type="scientific">Streptomyces marincola</name>
    <dbReference type="NCBI Taxonomy" id="2878388"/>
    <lineage>
        <taxon>Bacteria</taxon>
        <taxon>Bacillati</taxon>
        <taxon>Actinomycetota</taxon>
        <taxon>Actinomycetes</taxon>
        <taxon>Kitasatosporales</taxon>
        <taxon>Streptomycetaceae</taxon>
        <taxon>Streptomyces</taxon>
    </lineage>
</organism>
<evidence type="ECO:0000256" key="3">
    <source>
        <dbReference type="ARBA" id="ARBA00012438"/>
    </source>
</evidence>
<dbReference type="CDD" id="cd00075">
    <property type="entry name" value="HATPase"/>
    <property type="match status" value="1"/>
</dbReference>
<comment type="catalytic activity">
    <reaction evidence="1">
        <text>ATP + protein L-histidine = ADP + protein N-phospho-L-histidine.</text>
        <dbReference type="EC" id="2.7.13.3"/>
    </reaction>
</comment>
<dbReference type="Gene3D" id="6.10.340.10">
    <property type="match status" value="1"/>
</dbReference>
<evidence type="ECO:0000313" key="16">
    <source>
        <dbReference type="Proteomes" id="UP000194218"/>
    </source>
</evidence>
<accession>A0A1W7CSQ4</accession>
<feature type="domain" description="Histidine kinase" evidence="13">
    <location>
        <begin position="188"/>
        <end position="406"/>
    </location>
</feature>
<dbReference type="SMART" id="SM00387">
    <property type="entry name" value="HATPase_c"/>
    <property type="match status" value="1"/>
</dbReference>
<dbReference type="CDD" id="cd06225">
    <property type="entry name" value="HAMP"/>
    <property type="match status" value="1"/>
</dbReference>
<sequence>MTGGGRQRERPAPRWVPGWAQTVRFRLTATYSTVLLGSAALVVITVYLALSATLDAEPLNPVEVPNLTYDQERGWVITEGATFRAADFESVEKASYHKTLGLLRSLSLQAIGVLFLASLVTGWWLSGRALRPVREITSTARDISATDLSRRIALDGPRDELRALADTLDSMLDRLEYTFATQRQIVGDASHELLNPLAVIRTTVEAVLASDSVSPAERATSSAAVVRATALMTRLVEDLLASSRRDSPAFVDADVDVATLADDLVREYAPAAGERGLRLERSRAPSAAGRSPVVSGDPQALSRAVGNLLSNAVRLAPEGSTLTVGWGVEEGWVWIAVADEGPGVADADQERVFDRFFSGSGGTAAGHSGLGLAIVRQIVEGHDGRVALHSAAGEGSTFVLWFPDRSGPTSERPAIPHKNPLAAMTRGGTPHVGRPVAVPRAGQFGADGRSLPHVNPRGDG</sequence>
<dbReference type="Pfam" id="PF00672">
    <property type="entry name" value="HAMP"/>
    <property type="match status" value="1"/>
</dbReference>
<dbReference type="InterPro" id="IPR003594">
    <property type="entry name" value="HATPase_dom"/>
</dbReference>
<keyword evidence="16" id="KW-1185">Reference proteome</keyword>
<dbReference type="Gene3D" id="3.30.565.10">
    <property type="entry name" value="Histidine kinase-like ATPase, C-terminal domain"/>
    <property type="match status" value="1"/>
</dbReference>
<dbReference type="InterPro" id="IPR003660">
    <property type="entry name" value="HAMP_dom"/>
</dbReference>
<proteinExistence type="predicted"/>
<evidence type="ECO:0000313" key="15">
    <source>
        <dbReference type="EMBL" id="ARQ67752.1"/>
    </source>
</evidence>
<dbReference type="SMART" id="SM00304">
    <property type="entry name" value="HAMP"/>
    <property type="match status" value="1"/>
</dbReference>
<dbReference type="GO" id="GO:0000155">
    <property type="term" value="F:phosphorelay sensor kinase activity"/>
    <property type="evidence" value="ECO:0007669"/>
    <property type="project" value="InterPro"/>
</dbReference>
<keyword evidence="9" id="KW-0902">Two-component regulatory system</keyword>
<comment type="subcellular location">
    <subcellularLocation>
        <location evidence="2">Cell membrane</location>
    </subcellularLocation>
</comment>
<dbReference type="Gene3D" id="1.10.287.130">
    <property type="match status" value="1"/>
</dbReference>